<evidence type="ECO:0000256" key="1">
    <source>
        <dbReference type="ARBA" id="ARBA00022527"/>
    </source>
</evidence>
<dbReference type="PANTHER" id="PTHR27002:SF1072">
    <property type="entry name" value="PROTEIN KINASE DOMAIN-CONTAINING PROTEIN"/>
    <property type="match status" value="1"/>
</dbReference>
<keyword evidence="4" id="KW-0418">Kinase</keyword>
<evidence type="ECO:0000256" key="3">
    <source>
        <dbReference type="ARBA" id="ARBA00022741"/>
    </source>
</evidence>
<keyword evidence="2" id="KW-0808">Transferase</keyword>
<proteinExistence type="predicted"/>
<keyword evidence="5 6" id="KW-0067">ATP-binding</keyword>
<evidence type="ECO:0000256" key="7">
    <source>
        <dbReference type="SAM" id="Phobius"/>
    </source>
</evidence>
<keyword evidence="3 6" id="KW-0547">Nucleotide-binding</keyword>
<evidence type="ECO:0000256" key="4">
    <source>
        <dbReference type="ARBA" id="ARBA00022777"/>
    </source>
</evidence>
<dbReference type="GO" id="GO:0004674">
    <property type="term" value="F:protein serine/threonine kinase activity"/>
    <property type="evidence" value="ECO:0007669"/>
    <property type="project" value="UniProtKB-KW"/>
</dbReference>
<dbReference type="EMBL" id="EQ973777">
    <property type="protein sequence ID" value="EEF49996.1"/>
    <property type="molecule type" value="Genomic_DNA"/>
</dbReference>
<evidence type="ECO:0000256" key="6">
    <source>
        <dbReference type="PROSITE-ProRule" id="PRU10141"/>
    </source>
</evidence>
<keyword evidence="7" id="KW-0812">Transmembrane</keyword>
<name>B9RFM5_RICCO</name>
<dbReference type="PROSITE" id="PS00107">
    <property type="entry name" value="PROTEIN_KINASE_ATP"/>
    <property type="match status" value="1"/>
</dbReference>
<reference evidence="9" key="1">
    <citation type="journal article" date="2010" name="Nat. Biotechnol.">
        <title>Draft genome sequence of the oilseed species Ricinus communis.</title>
        <authorList>
            <person name="Chan A.P."/>
            <person name="Crabtree J."/>
            <person name="Zhao Q."/>
            <person name="Lorenzi H."/>
            <person name="Orvis J."/>
            <person name="Puiu D."/>
            <person name="Melake-Berhan A."/>
            <person name="Jones K.M."/>
            <person name="Redman J."/>
            <person name="Chen G."/>
            <person name="Cahoon E.B."/>
            <person name="Gedil M."/>
            <person name="Stanke M."/>
            <person name="Haas B.J."/>
            <person name="Wortman J.R."/>
            <person name="Fraser-Liggett C.M."/>
            <person name="Ravel J."/>
            <person name="Rabinowicz P.D."/>
        </authorList>
    </citation>
    <scope>NUCLEOTIDE SEQUENCE [LARGE SCALE GENOMIC DNA]</scope>
    <source>
        <strain evidence="9">cv. Hale</strain>
    </source>
</reference>
<keyword evidence="7" id="KW-1133">Transmembrane helix</keyword>
<keyword evidence="1" id="KW-0723">Serine/threonine-protein kinase</keyword>
<organism evidence="8 9">
    <name type="scientific">Ricinus communis</name>
    <name type="common">Castor bean</name>
    <dbReference type="NCBI Taxonomy" id="3988"/>
    <lineage>
        <taxon>Eukaryota</taxon>
        <taxon>Viridiplantae</taxon>
        <taxon>Streptophyta</taxon>
        <taxon>Embryophyta</taxon>
        <taxon>Tracheophyta</taxon>
        <taxon>Spermatophyta</taxon>
        <taxon>Magnoliopsida</taxon>
        <taxon>eudicotyledons</taxon>
        <taxon>Gunneridae</taxon>
        <taxon>Pentapetalae</taxon>
        <taxon>rosids</taxon>
        <taxon>fabids</taxon>
        <taxon>Malpighiales</taxon>
        <taxon>Euphorbiaceae</taxon>
        <taxon>Acalyphoideae</taxon>
        <taxon>Acalypheae</taxon>
        <taxon>Ricinus</taxon>
    </lineage>
</organism>
<dbReference type="eggNOG" id="ENOG502QSMT">
    <property type="taxonomic scope" value="Eukaryota"/>
</dbReference>
<dbReference type="InterPro" id="IPR011009">
    <property type="entry name" value="Kinase-like_dom_sf"/>
</dbReference>
<protein>
    <recommendedName>
        <fullName evidence="10">Protein kinase domain-containing protein</fullName>
    </recommendedName>
</protein>
<keyword evidence="7" id="KW-0472">Membrane</keyword>
<dbReference type="InParanoid" id="B9RFM5"/>
<dbReference type="PANTHER" id="PTHR27002">
    <property type="entry name" value="RECEPTOR-LIKE SERINE/THREONINE-PROTEIN KINASE SD1-8"/>
    <property type="match status" value="1"/>
</dbReference>
<feature type="binding site" evidence="6">
    <location>
        <position position="98"/>
    </location>
    <ligand>
        <name>ATP</name>
        <dbReference type="ChEBI" id="CHEBI:30616"/>
    </ligand>
</feature>
<evidence type="ECO:0000313" key="8">
    <source>
        <dbReference type="EMBL" id="EEF49996.1"/>
    </source>
</evidence>
<dbReference type="SUPFAM" id="SSF56112">
    <property type="entry name" value="Protein kinase-like (PK-like)"/>
    <property type="match status" value="1"/>
</dbReference>
<evidence type="ECO:0000313" key="9">
    <source>
        <dbReference type="Proteomes" id="UP000008311"/>
    </source>
</evidence>
<feature type="transmembrane region" description="Helical" evidence="7">
    <location>
        <begin position="6"/>
        <end position="24"/>
    </location>
</feature>
<evidence type="ECO:0008006" key="10">
    <source>
        <dbReference type="Google" id="ProtNLM"/>
    </source>
</evidence>
<keyword evidence="9" id="KW-1185">Reference proteome</keyword>
<gene>
    <name evidence="8" type="ORF">RCOM_1435800</name>
</gene>
<dbReference type="GO" id="GO:0005524">
    <property type="term" value="F:ATP binding"/>
    <property type="evidence" value="ECO:0007669"/>
    <property type="project" value="UniProtKB-UniRule"/>
</dbReference>
<dbReference type="AlphaFoldDB" id="B9RFM5"/>
<evidence type="ECO:0000256" key="5">
    <source>
        <dbReference type="ARBA" id="ARBA00022840"/>
    </source>
</evidence>
<dbReference type="InterPro" id="IPR017441">
    <property type="entry name" value="Protein_kinase_ATP_BS"/>
</dbReference>
<sequence length="298" mass="34075">MLAIPIVSAALTVVVIVLLGSLWLRKKRKTKVKRKSLFSIWDESELAENRQTTDVQNFNLRTISAATNNFNPSNKLGRGGFSSVCKGQLPDEQEIAVKRLSRSSLQGKAEFKSEAMLIAKLQRRNLIIQEDWLLIGENAKWLYGAGICSVWKVFSKIRCFQFWSILLEIISGRKRNTCYPNDLSLNLIGHVSNRNGFNKKAWKCQADPFVYYRFGTYGKKTVSEIVDPSLRDSSSLHTQELYRCIQIGLLCVQKNAKCYFDVEWGNNSSKSKTTCIHFGKKQHSSKSITWRRNTLFCK</sequence>
<dbReference type="Gene3D" id="3.30.200.20">
    <property type="entry name" value="Phosphorylase Kinase, domain 1"/>
    <property type="match status" value="1"/>
</dbReference>
<dbReference type="Proteomes" id="UP000008311">
    <property type="component" value="Unassembled WGS sequence"/>
</dbReference>
<accession>B9RFM5</accession>
<evidence type="ECO:0000256" key="2">
    <source>
        <dbReference type="ARBA" id="ARBA00022679"/>
    </source>
</evidence>